<organism evidence="1 2">
    <name type="scientific">Papaver atlanticum</name>
    <dbReference type="NCBI Taxonomy" id="357466"/>
    <lineage>
        <taxon>Eukaryota</taxon>
        <taxon>Viridiplantae</taxon>
        <taxon>Streptophyta</taxon>
        <taxon>Embryophyta</taxon>
        <taxon>Tracheophyta</taxon>
        <taxon>Spermatophyta</taxon>
        <taxon>Magnoliopsida</taxon>
        <taxon>Ranunculales</taxon>
        <taxon>Papaveraceae</taxon>
        <taxon>Papaveroideae</taxon>
        <taxon>Papaver</taxon>
    </lineage>
</organism>
<comment type="caution">
    <text evidence="1">The sequence shown here is derived from an EMBL/GenBank/DDBJ whole genome shotgun (WGS) entry which is preliminary data.</text>
</comment>
<accession>A0AAD4SQE2</accession>
<dbReference type="EMBL" id="JAJJMB010009213">
    <property type="protein sequence ID" value="KAI3914967.1"/>
    <property type="molecule type" value="Genomic_DNA"/>
</dbReference>
<sequence length="240" mass="27990">MVMVLLCYEVGGRTGRESGVGLMGIEDMFNSASLNRHLARTYNLGNGVNFVDRSIEWSFLLLRAASVWIQKSQNRKFCEYMFSRDIHCYLFPDNIFAIQQWCSNNVPHAKEQLAHVYGALLQPAILEFHQQSRLHGTSLWVSYNEFLWFPVSVSTTVLNCEVSLFLLRADRKSENVDICRQKNKKLKWRSKYKQKKSIASLLLVLTTRTLFRCIAHKCCRFERQTGCKRRQRPLCEFCVC</sequence>
<keyword evidence="2" id="KW-1185">Reference proteome</keyword>
<proteinExistence type="predicted"/>
<reference evidence="1" key="1">
    <citation type="submission" date="2022-04" db="EMBL/GenBank/DDBJ databases">
        <title>A functionally conserved STORR gene fusion in Papaver species that diverged 16.8 million years ago.</title>
        <authorList>
            <person name="Catania T."/>
        </authorList>
    </citation>
    <scope>NUCLEOTIDE SEQUENCE</scope>
    <source>
        <strain evidence="1">S-188037</strain>
    </source>
</reference>
<dbReference type="AlphaFoldDB" id="A0AAD4SQE2"/>
<protein>
    <submittedName>
        <fullName evidence="1">Uncharacterized protein</fullName>
    </submittedName>
</protein>
<gene>
    <name evidence="1" type="ORF">MKW98_020514</name>
</gene>
<evidence type="ECO:0000313" key="2">
    <source>
        <dbReference type="Proteomes" id="UP001202328"/>
    </source>
</evidence>
<dbReference type="Proteomes" id="UP001202328">
    <property type="component" value="Unassembled WGS sequence"/>
</dbReference>
<evidence type="ECO:0000313" key="1">
    <source>
        <dbReference type="EMBL" id="KAI3914967.1"/>
    </source>
</evidence>
<name>A0AAD4SQE2_9MAGN</name>